<comment type="caution">
    <text evidence="8">The sequence shown here is derived from an EMBL/GenBank/DDBJ whole genome shotgun (WGS) entry which is preliminary data.</text>
</comment>
<evidence type="ECO:0000256" key="4">
    <source>
        <dbReference type="ARBA" id="ARBA00023163"/>
    </source>
</evidence>
<keyword evidence="9" id="KW-1185">Reference proteome</keyword>
<gene>
    <name evidence="8" type="ORF">GCM10009680_08720</name>
</gene>
<dbReference type="InterPro" id="IPR013324">
    <property type="entry name" value="RNA_pol_sigma_r3/r4-like"/>
</dbReference>
<protein>
    <recommendedName>
        <fullName evidence="10">RNA polymerase sigma factor</fullName>
    </recommendedName>
</protein>
<dbReference type="NCBIfam" id="TIGR02937">
    <property type="entry name" value="sigma70-ECF"/>
    <property type="match status" value="1"/>
</dbReference>
<feature type="region of interest" description="Disordered" evidence="5">
    <location>
        <begin position="182"/>
        <end position="259"/>
    </location>
</feature>
<accession>A0ABN2GH63</accession>
<dbReference type="EMBL" id="BAAALR010000012">
    <property type="protein sequence ID" value="GAA1671222.1"/>
    <property type="molecule type" value="Genomic_DNA"/>
</dbReference>
<evidence type="ECO:0000259" key="6">
    <source>
        <dbReference type="Pfam" id="PF04542"/>
    </source>
</evidence>
<dbReference type="PANTHER" id="PTHR43133">
    <property type="entry name" value="RNA POLYMERASE ECF-TYPE SIGMA FACTO"/>
    <property type="match status" value="1"/>
</dbReference>
<dbReference type="InterPro" id="IPR013325">
    <property type="entry name" value="RNA_pol_sigma_r2"/>
</dbReference>
<name>A0ABN2GH63_9ACTN</name>
<dbReference type="PANTHER" id="PTHR43133:SF25">
    <property type="entry name" value="RNA POLYMERASE SIGMA FACTOR RFAY-RELATED"/>
    <property type="match status" value="1"/>
</dbReference>
<dbReference type="SUPFAM" id="SSF88946">
    <property type="entry name" value="Sigma2 domain of RNA polymerase sigma factors"/>
    <property type="match status" value="1"/>
</dbReference>
<dbReference type="SUPFAM" id="SSF88659">
    <property type="entry name" value="Sigma3 and sigma4 domains of RNA polymerase sigma factors"/>
    <property type="match status" value="1"/>
</dbReference>
<evidence type="ECO:0000256" key="1">
    <source>
        <dbReference type="ARBA" id="ARBA00010641"/>
    </source>
</evidence>
<dbReference type="CDD" id="cd06171">
    <property type="entry name" value="Sigma70_r4"/>
    <property type="match status" value="1"/>
</dbReference>
<evidence type="ECO:0000256" key="2">
    <source>
        <dbReference type="ARBA" id="ARBA00023015"/>
    </source>
</evidence>
<dbReference type="Pfam" id="PF04542">
    <property type="entry name" value="Sigma70_r2"/>
    <property type="match status" value="1"/>
</dbReference>
<reference evidence="8 9" key="1">
    <citation type="journal article" date="2019" name="Int. J. Syst. Evol. Microbiol.">
        <title>The Global Catalogue of Microorganisms (GCM) 10K type strain sequencing project: providing services to taxonomists for standard genome sequencing and annotation.</title>
        <authorList>
            <consortium name="The Broad Institute Genomics Platform"/>
            <consortium name="The Broad Institute Genome Sequencing Center for Infectious Disease"/>
            <person name="Wu L."/>
            <person name="Ma J."/>
        </authorList>
    </citation>
    <scope>NUCLEOTIDE SEQUENCE [LARGE SCALE GENOMIC DNA]</scope>
    <source>
        <strain evidence="8 9">JCM 13244</strain>
    </source>
</reference>
<feature type="domain" description="RNA polymerase sigma-70 region 2" evidence="6">
    <location>
        <begin position="20"/>
        <end position="88"/>
    </location>
</feature>
<evidence type="ECO:0000256" key="5">
    <source>
        <dbReference type="SAM" id="MobiDB-lite"/>
    </source>
</evidence>
<dbReference type="RefSeq" id="WP_211125496.1">
    <property type="nucleotide sequence ID" value="NZ_BAAALR010000012.1"/>
</dbReference>
<evidence type="ECO:0000313" key="9">
    <source>
        <dbReference type="Proteomes" id="UP001499947"/>
    </source>
</evidence>
<dbReference type="Gene3D" id="1.10.1740.10">
    <property type="match status" value="1"/>
</dbReference>
<dbReference type="Pfam" id="PF08281">
    <property type="entry name" value="Sigma70_r4_2"/>
    <property type="match status" value="1"/>
</dbReference>
<dbReference type="InterPro" id="IPR013249">
    <property type="entry name" value="RNA_pol_sigma70_r4_t2"/>
</dbReference>
<keyword evidence="3" id="KW-0731">Sigma factor</keyword>
<proteinExistence type="inferred from homology"/>
<dbReference type="InterPro" id="IPR007627">
    <property type="entry name" value="RNA_pol_sigma70_r2"/>
</dbReference>
<organism evidence="8 9">
    <name type="scientific">Streptomyces yatensis</name>
    <dbReference type="NCBI Taxonomy" id="155177"/>
    <lineage>
        <taxon>Bacteria</taxon>
        <taxon>Bacillati</taxon>
        <taxon>Actinomycetota</taxon>
        <taxon>Actinomycetes</taxon>
        <taxon>Kitasatosporales</taxon>
        <taxon>Streptomycetaceae</taxon>
        <taxon>Streptomyces</taxon>
        <taxon>Streptomyces violaceusniger group</taxon>
    </lineage>
</organism>
<dbReference type="InterPro" id="IPR014284">
    <property type="entry name" value="RNA_pol_sigma-70_dom"/>
</dbReference>
<evidence type="ECO:0000313" key="8">
    <source>
        <dbReference type="EMBL" id="GAA1671222.1"/>
    </source>
</evidence>
<keyword evidence="2" id="KW-0805">Transcription regulation</keyword>
<sequence>METSLRTRVRAGDPDAFGQLFDECASVVYRHAIRLTGDGGMADDIVSLTFLEAWRLRERLLPGDDSLRPWLLGIATNVTRNTTRAARRHRTALAKLPPPDPVPDFADEVTQRLADTEELAAAQKALRTMRRGEREVFTLCVWEGLDAATVAEALGVATGTVRARLSRARKRLRKLTELELARGTGGGNVTGSTDSDATGSDGGTRDADSDGGTRGVRSGLPTRDADGGAGQGAVQRAAMVGQIPVSRHQAARSTQEKKR</sequence>
<keyword evidence="4" id="KW-0804">Transcription</keyword>
<evidence type="ECO:0008006" key="10">
    <source>
        <dbReference type="Google" id="ProtNLM"/>
    </source>
</evidence>
<feature type="compositionally biased region" description="Low complexity" evidence="5">
    <location>
        <begin position="232"/>
        <end position="241"/>
    </location>
</feature>
<dbReference type="InterPro" id="IPR036388">
    <property type="entry name" value="WH-like_DNA-bd_sf"/>
</dbReference>
<evidence type="ECO:0000259" key="7">
    <source>
        <dbReference type="Pfam" id="PF08281"/>
    </source>
</evidence>
<dbReference type="Proteomes" id="UP001499947">
    <property type="component" value="Unassembled WGS sequence"/>
</dbReference>
<evidence type="ECO:0000256" key="3">
    <source>
        <dbReference type="ARBA" id="ARBA00023082"/>
    </source>
</evidence>
<dbReference type="Gene3D" id="1.10.10.10">
    <property type="entry name" value="Winged helix-like DNA-binding domain superfamily/Winged helix DNA-binding domain"/>
    <property type="match status" value="1"/>
</dbReference>
<feature type="domain" description="RNA polymerase sigma factor 70 region 4 type 2" evidence="7">
    <location>
        <begin position="121"/>
        <end position="172"/>
    </location>
</feature>
<comment type="similarity">
    <text evidence="1">Belongs to the sigma-70 factor family. ECF subfamily.</text>
</comment>
<dbReference type="InterPro" id="IPR039425">
    <property type="entry name" value="RNA_pol_sigma-70-like"/>
</dbReference>